<evidence type="ECO:0000256" key="2">
    <source>
        <dbReference type="ARBA" id="ARBA00022723"/>
    </source>
</evidence>
<dbReference type="InterPro" id="IPR013520">
    <property type="entry name" value="Ribonucl_H"/>
</dbReference>
<evidence type="ECO:0000313" key="9">
    <source>
        <dbReference type="EMBL" id="GJN07573.1"/>
    </source>
</evidence>
<dbReference type="InterPro" id="IPR047201">
    <property type="entry name" value="ERI-1_3'hExo-like"/>
</dbReference>
<dbReference type="GO" id="GO:0000175">
    <property type="term" value="F:3'-5'-RNA exonuclease activity"/>
    <property type="evidence" value="ECO:0007669"/>
    <property type="project" value="InterPro"/>
</dbReference>
<accession>A0AAV5DCC5</accession>
<keyword evidence="4" id="KW-0378">Hydrolase</keyword>
<evidence type="ECO:0000256" key="5">
    <source>
        <dbReference type="ARBA" id="ARBA00022833"/>
    </source>
</evidence>
<comment type="caution">
    <text evidence="10">The sequence shown here is derived from an EMBL/GenBank/DDBJ whole genome shotgun (WGS) entry which is preliminary data.</text>
</comment>
<dbReference type="PANTHER" id="PTHR23044:SF60">
    <property type="entry name" value="OS01G0618000 PROTEIN"/>
    <property type="match status" value="1"/>
</dbReference>
<keyword evidence="5" id="KW-0862">Zinc</keyword>
<evidence type="ECO:0000256" key="4">
    <source>
        <dbReference type="ARBA" id="ARBA00022801"/>
    </source>
</evidence>
<dbReference type="GO" id="GO:0008270">
    <property type="term" value="F:zinc ion binding"/>
    <property type="evidence" value="ECO:0007669"/>
    <property type="project" value="UniProtKB-KW"/>
</dbReference>
<dbReference type="PROSITE" id="PS51999">
    <property type="entry name" value="ZF_GRF"/>
    <property type="match status" value="1"/>
</dbReference>
<evidence type="ECO:0000313" key="10">
    <source>
        <dbReference type="EMBL" id="GJN07630.1"/>
    </source>
</evidence>
<feature type="domain" description="GRF-type" evidence="8">
    <location>
        <begin position="237"/>
        <end position="280"/>
    </location>
</feature>
<dbReference type="Gene3D" id="3.30.420.10">
    <property type="entry name" value="Ribonuclease H-like superfamily/Ribonuclease H"/>
    <property type="match status" value="1"/>
</dbReference>
<dbReference type="InterPro" id="IPR051274">
    <property type="entry name" value="3-5_Exoribonuclease"/>
</dbReference>
<dbReference type="EMBL" id="BQKI01000014">
    <property type="protein sequence ID" value="GJN07573.1"/>
    <property type="molecule type" value="Genomic_DNA"/>
</dbReference>
<gene>
    <name evidence="10" type="primary">ga25474</name>
    <name evidence="9" type="synonym">ga25414</name>
    <name evidence="9" type="ORF">PR202_ga25414</name>
    <name evidence="10" type="ORF">PR202_ga25474</name>
</gene>
<dbReference type="Proteomes" id="UP001054889">
    <property type="component" value="Unassembled WGS sequence"/>
</dbReference>
<dbReference type="Pfam" id="PF00929">
    <property type="entry name" value="RNase_T"/>
    <property type="match status" value="1"/>
</dbReference>
<evidence type="ECO:0000256" key="7">
    <source>
        <dbReference type="PROSITE-ProRule" id="PRU01343"/>
    </source>
</evidence>
<dbReference type="CDD" id="cd06133">
    <property type="entry name" value="ERI-1_3'hExo_like"/>
    <property type="match status" value="1"/>
</dbReference>
<evidence type="ECO:0000256" key="1">
    <source>
        <dbReference type="ARBA" id="ARBA00022722"/>
    </source>
</evidence>
<keyword evidence="1" id="KW-0540">Nuclease</keyword>
<dbReference type="PANTHER" id="PTHR23044">
    <property type="entry name" value="3'-5' EXONUCLEASE ERI1-RELATED"/>
    <property type="match status" value="1"/>
</dbReference>
<dbReference type="InterPro" id="IPR010666">
    <property type="entry name" value="Znf_GRF"/>
</dbReference>
<keyword evidence="11" id="KW-1185">Reference proteome</keyword>
<protein>
    <recommendedName>
        <fullName evidence="8">GRF-type domain-containing protein</fullName>
    </recommendedName>
</protein>
<dbReference type="EMBL" id="BQKI01000014">
    <property type="protein sequence ID" value="GJN07630.1"/>
    <property type="molecule type" value="Genomic_DNA"/>
</dbReference>
<dbReference type="GO" id="GO:0003676">
    <property type="term" value="F:nucleic acid binding"/>
    <property type="evidence" value="ECO:0007669"/>
    <property type="project" value="InterPro"/>
</dbReference>
<keyword evidence="3 7" id="KW-0863">Zinc-finger</keyword>
<reference evidence="10" key="1">
    <citation type="journal article" date="2018" name="DNA Res.">
        <title>Multiple hybrid de novo genome assembly of finger millet, an orphan allotetraploid crop.</title>
        <authorList>
            <person name="Hatakeyama M."/>
            <person name="Aluri S."/>
            <person name="Balachadran M.T."/>
            <person name="Sivarajan S.R."/>
            <person name="Patrignani A."/>
            <person name="Gruter S."/>
            <person name="Poveda L."/>
            <person name="Shimizu-Inatsugi R."/>
            <person name="Baeten J."/>
            <person name="Francoijs K.J."/>
            <person name="Nataraja K.N."/>
            <person name="Reddy Y.A.N."/>
            <person name="Phadnis S."/>
            <person name="Ravikumar R.L."/>
            <person name="Schlapbach R."/>
            <person name="Sreeman S.M."/>
            <person name="Shimizu K.K."/>
        </authorList>
    </citation>
    <scope>NUCLEOTIDE SEQUENCE</scope>
</reference>
<dbReference type="AlphaFoldDB" id="A0AAV5DCC5"/>
<sequence length="280" mass="30418">MARWDFFVVVDFEATCQEKGRIYPQEIIEFPAVLVDAATGSLVSAFRTYVRPRHHPQLTAFCKELTGIEQSQVDGGVGLGEALAKLDAWLVAAGVARNRLAVVTWGDWDCKTMLESECRFKGIPKPEYFDRWVNLRIPFEAAFGPGRRNLQEAVKEAGLQWVGRLHCGLDDARNTAYLLVEVMRRGVAISITGSLAPALAPKEEGGEAPPQPQPQAQRVGLNLGMWAGGAGALPCCCFCGVASRCGVMMAPGPMQGRCFYGCGNCTPPFGPMCPFFAWAA</sequence>
<organism evidence="10 11">
    <name type="scientific">Eleusine coracana subsp. coracana</name>
    <dbReference type="NCBI Taxonomy" id="191504"/>
    <lineage>
        <taxon>Eukaryota</taxon>
        <taxon>Viridiplantae</taxon>
        <taxon>Streptophyta</taxon>
        <taxon>Embryophyta</taxon>
        <taxon>Tracheophyta</taxon>
        <taxon>Spermatophyta</taxon>
        <taxon>Magnoliopsida</taxon>
        <taxon>Liliopsida</taxon>
        <taxon>Poales</taxon>
        <taxon>Poaceae</taxon>
        <taxon>PACMAD clade</taxon>
        <taxon>Chloridoideae</taxon>
        <taxon>Cynodonteae</taxon>
        <taxon>Eleusininae</taxon>
        <taxon>Eleusine</taxon>
    </lineage>
</organism>
<dbReference type="InterPro" id="IPR036397">
    <property type="entry name" value="RNaseH_sf"/>
</dbReference>
<keyword evidence="6" id="KW-0269">Exonuclease</keyword>
<proteinExistence type="predicted"/>
<evidence type="ECO:0000313" key="11">
    <source>
        <dbReference type="Proteomes" id="UP001054889"/>
    </source>
</evidence>
<dbReference type="SUPFAM" id="SSF53098">
    <property type="entry name" value="Ribonuclease H-like"/>
    <property type="match status" value="1"/>
</dbReference>
<name>A0AAV5DCC5_ELECO</name>
<keyword evidence="2" id="KW-0479">Metal-binding</keyword>
<evidence type="ECO:0000256" key="3">
    <source>
        <dbReference type="ARBA" id="ARBA00022771"/>
    </source>
</evidence>
<evidence type="ECO:0000259" key="8">
    <source>
        <dbReference type="PROSITE" id="PS51999"/>
    </source>
</evidence>
<dbReference type="SMART" id="SM00479">
    <property type="entry name" value="EXOIII"/>
    <property type="match status" value="1"/>
</dbReference>
<reference evidence="10" key="2">
    <citation type="submission" date="2021-12" db="EMBL/GenBank/DDBJ databases">
        <title>Resequencing data analysis of finger millet.</title>
        <authorList>
            <person name="Hatakeyama M."/>
            <person name="Aluri S."/>
            <person name="Balachadran M.T."/>
            <person name="Sivarajan S.R."/>
            <person name="Poveda L."/>
            <person name="Shimizu-Inatsugi R."/>
            <person name="Schlapbach R."/>
            <person name="Sreeman S.M."/>
            <person name="Shimizu K.K."/>
        </authorList>
    </citation>
    <scope>NUCLEOTIDE SEQUENCE</scope>
</reference>
<dbReference type="InterPro" id="IPR012337">
    <property type="entry name" value="RNaseH-like_sf"/>
</dbReference>
<evidence type="ECO:0000256" key="6">
    <source>
        <dbReference type="ARBA" id="ARBA00022839"/>
    </source>
</evidence>